<evidence type="ECO:0000256" key="5">
    <source>
        <dbReference type="ARBA" id="ARBA00023224"/>
    </source>
</evidence>
<dbReference type="InterPro" id="IPR017946">
    <property type="entry name" value="PLC-like_Pdiesterase_TIM-brl"/>
</dbReference>
<dbReference type="EC" id="3.1.4.11" evidence="7"/>
<dbReference type="PROSITE" id="PS50004">
    <property type="entry name" value="C2"/>
    <property type="match status" value="1"/>
</dbReference>
<gene>
    <name evidence="11" type="ORF">jhhlp_001232</name>
</gene>
<dbReference type="Pfam" id="PF23617">
    <property type="entry name" value="EF-hand_15"/>
    <property type="match status" value="1"/>
</dbReference>
<dbReference type="InterPro" id="IPR035892">
    <property type="entry name" value="C2_domain_sf"/>
</dbReference>
<dbReference type="PRINTS" id="PR00390">
    <property type="entry name" value="PHPHLIPASEC"/>
</dbReference>
<evidence type="ECO:0000256" key="8">
    <source>
        <dbReference type="SAM" id="MobiDB-lite"/>
    </source>
</evidence>
<dbReference type="InterPro" id="IPR001192">
    <property type="entry name" value="PI-PLC_fam"/>
</dbReference>
<dbReference type="SMART" id="SM00239">
    <property type="entry name" value="C2"/>
    <property type="match status" value="1"/>
</dbReference>
<organism evidence="11 12">
    <name type="scientific">Lomentospora prolificans</name>
    <dbReference type="NCBI Taxonomy" id="41688"/>
    <lineage>
        <taxon>Eukaryota</taxon>
        <taxon>Fungi</taxon>
        <taxon>Dikarya</taxon>
        <taxon>Ascomycota</taxon>
        <taxon>Pezizomycotina</taxon>
        <taxon>Sordariomycetes</taxon>
        <taxon>Hypocreomycetidae</taxon>
        <taxon>Microascales</taxon>
        <taxon>Microascaceae</taxon>
        <taxon>Lomentospora</taxon>
    </lineage>
</organism>
<name>A0A2N3NHJ5_9PEZI</name>
<evidence type="ECO:0000256" key="2">
    <source>
        <dbReference type="ARBA" id="ARBA00022801"/>
    </source>
</evidence>
<evidence type="ECO:0000259" key="10">
    <source>
        <dbReference type="PROSITE" id="PS50008"/>
    </source>
</evidence>
<dbReference type="SUPFAM" id="SSF49562">
    <property type="entry name" value="C2 domain (Calcium/lipid-binding domain, CaLB)"/>
    <property type="match status" value="1"/>
</dbReference>
<feature type="region of interest" description="Disordered" evidence="8">
    <location>
        <begin position="153"/>
        <end position="174"/>
    </location>
</feature>
<sequence>MSSLPDPSLQAGGGNSETVRVVEHLNETLVDYLKTVFVSRCAPAPADQCWTAEQTAAFAIEIQREVGLPKELAIPEGGLDFAAFLKYMSSSATALTAPPKEDDLSWPLAAYFISSSHNTYLTGNQLSSDSSTAAYKNVLLRGCRCIEVDVWDGDDSDSEDSSSSDEEVDGAKAKKKRSTFSMLKSKLPGSLSSKLEKTSISKEEAQKTENKIAEKVEKVAEEQEGPKPVKKVKADGIPALKPGAVEPRVLHGYTLTKEVTFRDVCVTVRDYAFKVSDLPLIVSLEVHCGPVQQGRMVEIMQHAWKDMLATAPETEATELPSPQDLRNKIIVKVKYAPPGSSPEEQLDDEPSAASQGAVKAAQKPSKITQALSNLGIYTRGVSFKSLTQPEATMPTHIFSLSEKKVEEVHEKQAGDLFKHNLHYLMRTYPHGLRIGSSNLDPAPFWRKGIQVVALNWQNWDEGMMLNEGMFAGTHGYVLKPEGYRMKKPDGSSQPPPPNYHTLDLSIEVIAGQNIPLPPDDEHAKSFRPYVKVEIHVESPEERRGKVRPEAEAGKEAEGEYKARTKTNKGTNPDFKGEVLKFTRVPSVVPELTFVRFTVRDDEIGKDDLAAWACVRLDRVRSGYRFVHLMDCSGVLTKGVLLVKVSKVLVKP</sequence>
<keyword evidence="4 7" id="KW-0443">Lipid metabolism</keyword>
<dbReference type="GO" id="GO:0048015">
    <property type="term" value="P:phosphatidylinositol-mediated signaling"/>
    <property type="evidence" value="ECO:0007669"/>
    <property type="project" value="TreeGrafter"/>
</dbReference>
<dbReference type="Gene3D" id="2.60.40.150">
    <property type="entry name" value="C2 domain"/>
    <property type="match status" value="1"/>
</dbReference>
<comment type="catalytic activity">
    <reaction evidence="1 7">
        <text>a 1,2-diacyl-sn-glycero-3-phospho-(1D-myo-inositol-4,5-bisphosphate) + H2O = 1D-myo-inositol 1,4,5-trisphosphate + a 1,2-diacyl-sn-glycerol + H(+)</text>
        <dbReference type="Rhea" id="RHEA:33179"/>
        <dbReference type="ChEBI" id="CHEBI:15377"/>
        <dbReference type="ChEBI" id="CHEBI:15378"/>
        <dbReference type="ChEBI" id="CHEBI:17815"/>
        <dbReference type="ChEBI" id="CHEBI:58456"/>
        <dbReference type="ChEBI" id="CHEBI:203600"/>
        <dbReference type="EC" id="3.1.4.11"/>
    </reaction>
</comment>
<dbReference type="CDD" id="cd00275">
    <property type="entry name" value="C2_PLC_like"/>
    <property type="match status" value="1"/>
</dbReference>
<feature type="compositionally biased region" description="Basic and acidic residues" evidence="8">
    <location>
        <begin position="540"/>
        <end position="562"/>
    </location>
</feature>
<comment type="function">
    <text evidence="6">The production of the second messenger molecules diacylglycerol (DAG) and inositol 1,4,5-trisphosphate (IP3) is mediated by activated phosphatidylinositol-specific phospholipase C enzymes.</text>
</comment>
<dbReference type="InterPro" id="IPR000909">
    <property type="entry name" value="PLipase_C_PInositol-sp_X_dom"/>
</dbReference>
<dbReference type="VEuPathDB" id="FungiDB:jhhlp_001232"/>
<dbReference type="GO" id="GO:0004435">
    <property type="term" value="F:phosphatidylinositol-4,5-bisphosphate phospholipase C activity"/>
    <property type="evidence" value="ECO:0007669"/>
    <property type="project" value="UniProtKB-EC"/>
</dbReference>
<dbReference type="PANTHER" id="PTHR10336">
    <property type="entry name" value="PHOSPHOINOSITIDE-SPECIFIC PHOSPHOLIPASE C FAMILY PROTEIN"/>
    <property type="match status" value="1"/>
</dbReference>
<dbReference type="Pfam" id="PF00388">
    <property type="entry name" value="PI-PLC-X"/>
    <property type="match status" value="1"/>
</dbReference>
<feature type="region of interest" description="Disordered" evidence="8">
    <location>
        <begin position="338"/>
        <end position="362"/>
    </location>
</feature>
<dbReference type="InterPro" id="IPR056584">
    <property type="entry name" value="EF-hand_15"/>
</dbReference>
<dbReference type="SMART" id="SM00148">
    <property type="entry name" value="PLCXc"/>
    <property type="match status" value="1"/>
</dbReference>
<comment type="caution">
    <text evidence="11">The sequence shown here is derived from an EMBL/GenBank/DDBJ whole genome shotgun (WGS) entry which is preliminary data.</text>
</comment>
<evidence type="ECO:0000313" key="12">
    <source>
        <dbReference type="Proteomes" id="UP000233524"/>
    </source>
</evidence>
<dbReference type="CDD" id="cd08598">
    <property type="entry name" value="PI-PLC1c_yeast"/>
    <property type="match status" value="1"/>
</dbReference>
<keyword evidence="2 7" id="KW-0378">Hydrolase</keyword>
<dbReference type="InterPro" id="IPR000008">
    <property type="entry name" value="C2_dom"/>
</dbReference>
<proteinExistence type="predicted"/>
<dbReference type="SMART" id="SM00149">
    <property type="entry name" value="PLCYc"/>
    <property type="match status" value="1"/>
</dbReference>
<feature type="region of interest" description="Disordered" evidence="8">
    <location>
        <begin position="540"/>
        <end position="571"/>
    </location>
</feature>
<dbReference type="PROSITE" id="PS50008">
    <property type="entry name" value="PIPLC_Y_DOMAIN"/>
    <property type="match status" value="1"/>
</dbReference>
<dbReference type="OrthoDB" id="269822at2759"/>
<accession>A0A2N3NHJ5</accession>
<feature type="compositionally biased region" description="Acidic residues" evidence="8">
    <location>
        <begin position="153"/>
        <end position="168"/>
    </location>
</feature>
<dbReference type="PROSITE" id="PS50007">
    <property type="entry name" value="PIPLC_X_DOMAIN"/>
    <property type="match status" value="1"/>
</dbReference>
<protein>
    <recommendedName>
        <fullName evidence="7">Phosphoinositide phospholipase C</fullName>
        <ecNumber evidence="7">3.1.4.11</ecNumber>
    </recommendedName>
</protein>
<evidence type="ECO:0000313" key="11">
    <source>
        <dbReference type="EMBL" id="PKS11936.1"/>
    </source>
</evidence>
<evidence type="ECO:0000256" key="1">
    <source>
        <dbReference type="ARBA" id="ARBA00001195"/>
    </source>
</evidence>
<dbReference type="FunFam" id="3.20.20.190:FF:000060">
    <property type="entry name" value="Phosphoinositide phospholipase C"/>
    <property type="match status" value="1"/>
</dbReference>
<evidence type="ECO:0000259" key="9">
    <source>
        <dbReference type="PROSITE" id="PS50004"/>
    </source>
</evidence>
<keyword evidence="12" id="KW-1185">Reference proteome</keyword>
<dbReference type="GO" id="GO:0051209">
    <property type="term" value="P:release of sequestered calcium ion into cytosol"/>
    <property type="evidence" value="ECO:0007669"/>
    <property type="project" value="TreeGrafter"/>
</dbReference>
<evidence type="ECO:0000256" key="6">
    <source>
        <dbReference type="ARBA" id="ARBA00059664"/>
    </source>
</evidence>
<keyword evidence="3 7" id="KW-0442">Lipid degradation</keyword>
<dbReference type="GO" id="GO:0016042">
    <property type="term" value="P:lipid catabolic process"/>
    <property type="evidence" value="ECO:0007669"/>
    <property type="project" value="UniProtKB-KW"/>
</dbReference>
<keyword evidence="5" id="KW-0807">Transducer</keyword>
<evidence type="ECO:0000256" key="4">
    <source>
        <dbReference type="ARBA" id="ARBA00023098"/>
    </source>
</evidence>
<dbReference type="SUPFAM" id="SSF51695">
    <property type="entry name" value="PLC-like phosphodiesterases"/>
    <property type="match status" value="1"/>
</dbReference>
<dbReference type="AlphaFoldDB" id="A0A2N3NHJ5"/>
<evidence type="ECO:0000256" key="7">
    <source>
        <dbReference type="RuleBase" id="RU361133"/>
    </source>
</evidence>
<dbReference type="Proteomes" id="UP000233524">
    <property type="component" value="Unassembled WGS sequence"/>
</dbReference>
<dbReference type="InParanoid" id="A0A2N3NHJ5"/>
<feature type="domain" description="C2" evidence="9">
    <location>
        <begin position="484"/>
        <end position="630"/>
    </location>
</feature>
<dbReference type="Gene3D" id="3.20.20.190">
    <property type="entry name" value="Phosphatidylinositol (PI) phosphodiesterase"/>
    <property type="match status" value="1"/>
</dbReference>
<evidence type="ECO:0000256" key="3">
    <source>
        <dbReference type="ARBA" id="ARBA00022963"/>
    </source>
</evidence>
<reference evidence="11 12" key="1">
    <citation type="journal article" date="2017" name="G3 (Bethesda)">
        <title>First Draft Genome Sequence of the Pathogenic Fungus Lomentospora prolificans (Formerly Scedosporium prolificans).</title>
        <authorList>
            <person name="Luo R."/>
            <person name="Zimin A."/>
            <person name="Workman R."/>
            <person name="Fan Y."/>
            <person name="Pertea G."/>
            <person name="Grossman N."/>
            <person name="Wear M.P."/>
            <person name="Jia B."/>
            <person name="Miller H."/>
            <person name="Casadevall A."/>
            <person name="Timp W."/>
            <person name="Zhang S.X."/>
            <person name="Salzberg S.L."/>
        </authorList>
    </citation>
    <scope>NUCLEOTIDE SEQUENCE [LARGE SCALE GENOMIC DNA]</scope>
    <source>
        <strain evidence="11 12">JHH-5317</strain>
    </source>
</reference>
<feature type="domain" description="PI-PLC Y-box" evidence="10">
    <location>
        <begin position="371"/>
        <end position="484"/>
    </location>
</feature>
<dbReference type="InterPro" id="IPR001711">
    <property type="entry name" value="PLipase_C_Pinositol-sp_Y"/>
</dbReference>
<dbReference type="PANTHER" id="PTHR10336:SF82">
    <property type="entry name" value="PHOSPHOINOSITIDE PHOSPHOLIPASE C"/>
    <property type="match status" value="1"/>
</dbReference>
<dbReference type="FunFam" id="3.20.20.190:FF:000039">
    <property type="entry name" value="Phosphoinositide phospholipase C"/>
    <property type="match status" value="1"/>
</dbReference>
<dbReference type="EMBL" id="NLAX01000004">
    <property type="protein sequence ID" value="PKS11936.1"/>
    <property type="molecule type" value="Genomic_DNA"/>
</dbReference>
<dbReference type="Pfam" id="PF00387">
    <property type="entry name" value="PI-PLC-Y"/>
    <property type="match status" value="1"/>
</dbReference>
<dbReference type="STRING" id="41688.A0A2N3NHJ5"/>